<reference evidence="2" key="2">
    <citation type="submission" date="2023-01" db="EMBL/GenBank/DDBJ databases">
        <authorList>
            <person name="Sun Q."/>
            <person name="Evtushenko L."/>
        </authorList>
    </citation>
    <scope>NUCLEOTIDE SEQUENCE</scope>
    <source>
        <strain evidence="2">VKM Ac-2007</strain>
    </source>
</reference>
<feature type="region of interest" description="Disordered" evidence="1">
    <location>
        <begin position="1"/>
        <end position="66"/>
    </location>
</feature>
<evidence type="ECO:0000313" key="2">
    <source>
        <dbReference type="EMBL" id="GLK14247.1"/>
    </source>
</evidence>
<evidence type="ECO:0000313" key="3">
    <source>
        <dbReference type="Proteomes" id="UP001143474"/>
    </source>
</evidence>
<proteinExistence type="predicted"/>
<reference evidence="2" key="1">
    <citation type="journal article" date="2014" name="Int. J. Syst. Evol. Microbiol.">
        <title>Complete genome sequence of Corynebacterium casei LMG S-19264T (=DSM 44701T), isolated from a smear-ripened cheese.</title>
        <authorList>
            <consortium name="US DOE Joint Genome Institute (JGI-PGF)"/>
            <person name="Walter F."/>
            <person name="Albersmeier A."/>
            <person name="Kalinowski J."/>
            <person name="Ruckert C."/>
        </authorList>
    </citation>
    <scope>NUCLEOTIDE SEQUENCE</scope>
    <source>
        <strain evidence="2">VKM Ac-2007</strain>
    </source>
</reference>
<protein>
    <submittedName>
        <fullName evidence="2">Uncharacterized protein</fullName>
    </submittedName>
</protein>
<evidence type="ECO:0000256" key="1">
    <source>
        <dbReference type="SAM" id="MobiDB-lite"/>
    </source>
</evidence>
<name>A0A9W6MHJ4_9ACTN</name>
<dbReference type="Proteomes" id="UP001143474">
    <property type="component" value="Unassembled WGS sequence"/>
</dbReference>
<organism evidence="2 3">
    <name type="scientific">Streptosporangium carneum</name>
    <dbReference type="NCBI Taxonomy" id="47481"/>
    <lineage>
        <taxon>Bacteria</taxon>
        <taxon>Bacillati</taxon>
        <taxon>Actinomycetota</taxon>
        <taxon>Actinomycetes</taxon>
        <taxon>Streptosporangiales</taxon>
        <taxon>Streptosporangiaceae</taxon>
        <taxon>Streptosporangium</taxon>
    </lineage>
</organism>
<dbReference type="EMBL" id="BSEV01000030">
    <property type="protein sequence ID" value="GLK14247.1"/>
    <property type="molecule type" value="Genomic_DNA"/>
</dbReference>
<dbReference type="AlphaFoldDB" id="A0A9W6MHJ4"/>
<accession>A0A9W6MHJ4</accession>
<keyword evidence="3" id="KW-1185">Reference proteome</keyword>
<sequence>MRGPSANPGVPVVLHADPTPAPRRRAEPAPDTGQGGRHPRSALAHRDGVSRLPDLAADYTQSSEHP</sequence>
<gene>
    <name evidence="2" type="ORF">GCM10017600_76590</name>
</gene>
<comment type="caution">
    <text evidence="2">The sequence shown here is derived from an EMBL/GenBank/DDBJ whole genome shotgun (WGS) entry which is preliminary data.</text>
</comment>